<evidence type="ECO:0000256" key="4">
    <source>
        <dbReference type="ARBA" id="ARBA00047175"/>
    </source>
</evidence>
<dbReference type="SUPFAM" id="SSF53383">
    <property type="entry name" value="PLP-dependent transferases"/>
    <property type="match status" value="1"/>
</dbReference>
<name>A0A3N0DW95_9ACTN</name>
<evidence type="ECO:0000256" key="5">
    <source>
        <dbReference type="ARBA" id="ARBA00047199"/>
    </source>
</evidence>
<keyword evidence="11" id="KW-0808">Transferase</keyword>
<keyword evidence="3 8" id="KW-0663">Pyridoxal phosphate</keyword>
<dbReference type="FunFam" id="3.40.640.10:FF:000046">
    <property type="entry name" value="Cystathionine gamma-lyase"/>
    <property type="match status" value="1"/>
</dbReference>
<dbReference type="GO" id="GO:0018826">
    <property type="term" value="F:methionine gamma-lyase activity"/>
    <property type="evidence" value="ECO:0007669"/>
    <property type="project" value="UniProtKB-EC"/>
</dbReference>
<dbReference type="GO" id="GO:0003962">
    <property type="term" value="F:cystathionine gamma-synthase activity"/>
    <property type="evidence" value="ECO:0007669"/>
    <property type="project" value="TreeGrafter"/>
</dbReference>
<organism evidence="11 12">
    <name type="scientific">Nocardioides marmorisolisilvae</name>
    <dbReference type="NCBI Taxonomy" id="1542737"/>
    <lineage>
        <taxon>Bacteria</taxon>
        <taxon>Bacillati</taxon>
        <taxon>Actinomycetota</taxon>
        <taxon>Actinomycetes</taxon>
        <taxon>Propionibacteriales</taxon>
        <taxon>Nocardioidaceae</taxon>
        <taxon>Nocardioides</taxon>
    </lineage>
</organism>
<dbReference type="GO" id="GO:0004123">
    <property type="term" value="F:cystathionine gamma-lyase activity"/>
    <property type="evidence" value="ECO:0007669"/>
    <property type="project" value="TreeGrafter"/>
</dbReference>
<evidence type="ECO:0000256" key="1">
    <source>
        <dbReference type="ARBA" id="ARBA00001933"/>
    </source>
</evidence>
<dbReference type="EMBL" id="RJSG01000002">
    <property type="protein sequence ID" value="RNL79879.1"/>
    <property type="molecule type" value="Genomic_DNA"/>
</dbReference>
<evidence type="ECO:0000256" key="9">
    <source>
        <dbReference type="RuleBase" id="RU362118"/>
    </source>
</evidence>
<dbReference type="Gene3D" id="3.90.1150.10">
    <property type="entry name" value="Aspartate Aminotransferase, domain 1"/>
    <property type="match status" value="1"/>
</dbReference>
<comment type="similarity">
    <text evidence="2 9">Belongs to the trans-sulfuration enzymes family.</text>
</comment>
<dbReference type="RefSeq" id="WP_123234382.1">
    <property type="nucleotide sequence ID" value="NZ_RJSG01000002.1"/>
</dbReference>
<comment type="catalytic activity">
    <reaction evidence="7">
        <text>L-methionine + H2O = methanethiol + 2-oxobutanoate + NH4(+)</text>
        <dbReference type="Rhea" id="RHEA:23800"/>
        <dbReference type="ChEBI" id="CHEBI:15377"/>
        <dbReference type="ChEBI" id="CHEBI:16007"/>
        <dbReference type="ChEBI" id="CHEBI:16763"/>
        <dbReference type="ChEBI" id="CHEBI:28938"/>
        <dbReference type="ChEBI" id="CHEBI:57844"/>
        <dbReference type="EC" id="4.4.1.11"/>
    </reaction>
    <physiologicalReaction direction="left-to-right" evidence="7">
        <dbReference type="Rhea" id="RHEA:23801"/>
    </physiologicalReaction>
</comment>
<dbReference type="InterPro" id="IPR015424">
    <property type="entry name" value="PyrdxlP-dep_Trfase"/>
</dbReference>
<evidence type="ECO:0000313" key="12">
    <source>
        <dbReference type="Proteomes" id="UP000277094"/>
    </source>
</evidence>
<dbReference type="PANTHER" id="PTHR11808:SF15">
    <property type="entry name" value="CYSTATHIONINE GAMMA-LYASE"/>
    <property type="match status" value="1"/>
</dbReference>
<dbReference type="GO" id="GO:0047982">
    <property type="term" value="F:homocysteine desulfhydrase activity"/>
    <property type="evidence" value="ECO:0007669"/>
    <property type="project" value="UniProtKB-EC"/>
</dbReference>
<comment type="catalytic activity">
    <reaction evidence="6">
        <text>L-homocysteine + H2O = 2-oxobutanoate + hydrogen sulfide + NH4(+) + H(+)</text>
        <dbReference type="Rhea" id="RHEA:14501"/>
        <dbReference type="ChEBI" id="CHEBI:15377"/>
        <dbReference type="ChEBI" id="CHEBI:15378"/>
        <dbReference type="ChEBI" id="CHEBI:16763"/>
        <dbReference type="ChEBI" id="CHEBI:28938"/>
        <dbReference type="ChEBI" id="CHEBI:29919"/>
        <dbReference type="ChEBI" id="CHEBI:58199"/>
        <dbReference type="EC" id="4.4.1.2"/>
    </reaction>
    <physiologicalReaction direction="left-to-right" evidence="6">
        <dbReference type="Rhea" id="RHEA:14502"/>
    </physiologicalReaction>
</comment>
<evidence type="ECO:0000256" key="2">
    <source>
        <dbReference type="ARBA" id="ARBA00009077"/>
    </source>
</evidence>
<gene>
    <name evidence="11" type="ORF">EFL95_13120</name>
</gene>
<dbReference type="PROSITE" id="PS00868">
    <property type="entry name" value="CYS_MET_METAB_PP"/>
    <property type="match status" value="1"/>
</dbReference>
<dbReference type="AlphaFoldDB" id="A0A3N0DW95"/>
<feature type="modified residue" description="N6-(pyridoxal phosphate)lysine" evidence="8">
    <location>
        <position position="192"/>
    </location>
</feature>
<dbReference type="GO" id="GO:0030170">
    <property type="term" value="F:pyridoxal phosphate binding"/>
    <property type="evidence" value="ECO:0007669"/>
    <property type="project" value="InterPro"/>
</dbReference>
<evidence type="ECO:0000256" key="3">
    <source>
        <dbReference type="ARBA" id="ARBA00022898"/>
    </source>
</evidence>
<evidence type="ECO:0000256" key="10">
    <source>
        <dbReference type="SAM" id="MobiDB-lite"/>
    </source>
</evidence>
<dbReference type="Proteomes" id="UP000277094">
    <property type="component" value="Unassembled WGS sequence"/>
</dbReference>
<dbReference type="PANTHER" id="PTHR11808">
    <property type="entry name" value="TRANS-SULFURATION ENZYME FAMILY MEMBER"/>
    <property type="match status" value="1"/>
</dbReference>
<dbReference type="GO" id="GO:0019343">
    <property type="term" value="P:cysteine biosynthetic process via cystathionine"/>
    <property type="evidence" value="ECO:0007669"/>
    <property type="project" value="TreeGrafter"/>
</dbReference>
<dbReference type="Gene3D" id="3.40.640.10">
    <property type="entry name" value="Type I PLP-dependent aspartate aminotransferase-like (Major domain)"/>
    <property type="match status" value="1"/>
</dbReference>
<evidence type="ECO:0000256" key="7">
    <source>
        <dbReference type="ARBA" id="ARBA00052699"/>
    </source>
</evidence>
<feature type="region of interest" description="Disordered" evidence="10">
    <location>
        <begin position="1"/>
        <end position="21"/>
    </location>
</feature>
<dbReference type="OrthoDB" id="9780685at2"/>
<proteinExistence type="inferred from homology"/>
<accession>A0A3N0DW95</accession>
<evidence type="ECO:0000313" key="11">
    <source>
        <dbReference type="EMBL" id="RNL79879.1"/>
    </source>
</evidence>
<dbReference type="PIRSF" id="PIRSF001434">
    <property type="entry name" value="CGS"/>
    <property type="match status" value="1"/>
</dbReference>
<dbReference type="EC" id="4.4.1.2" evidence="4"/>
<dbReference type="InterPro" id="IPR015422">
    <property type="entry name" value="PyrdxlP-dep_Trfase_small"/>
</dbReference>
<dbReference type="Pfam" id="PF01053">
    <property type="entry name" value="Cys_Met_Meta_PP"/>
    <property type="match status" value="1"/>
</dbReference>
<evidence type="ECO:0000256" key="6">
    <source>
        <dbReference type="ARBA" id="ARBA00048780"/>
    </source>
</evidence>
<dbReference type="InterPro" id="IPR015421">
    <property type="entry name" value="PyrdxlP-dep_Trfase_major"/>
</dbReference>
<dbReference type="GO" id="GO:0005737">
    <property type="term" value="C:cytoplasm"/>
    <property type="evidence" value="ECO:0007669"/>
    <property type="project" value="TreeGrafter"/>
</dbReference>
<evidence type="ECO:0000256" key="8">
    <source>
        <dbReference type="PIRSR" id="PIRSR001434-2"/>
    </source>
</evidence>
<reference evidence="11 12" key="1">
    <citation type="submission" date="2018-11" db="EMBL/GenBank/DDBJ databases">
        <authorList>
            <person name="Li F."/>
        </authorList>
    </citation>
    <scope>NUCLEOTIDE SEQUENCE [LARGE SCALE GENOMIC DNA]</scope>
    <source>
        <strain evidence="11 12">KIS18-7</strain>
    </source>
</reference>
<sequence>MRPSTRAVHAGRPAREPDAPLNAPITMAATYVAGGSVEYGRYGNPTWSAFEEALADLEGGDAGARCLAFASGLAAVSAILDLVGQDQVVVAPRHAYTGTVMQLADLESRGRAKARLVDMTDTAAVIAACEDAALVWLESPANPALEVAEIEVIAAAAHEAGARVVVDNTFATPVLQQPLDLGADLVVHAATKYIAGHSDLVMGAVVTRDDELHEVLKGRRDLLGAIPGPFETWLALRGLRTLPLRMERAAANAVELVSRLRAHSAVLDVRYPGFGAVVSIVLADAATADRLTAGTRLWVHATSLGGVESMFERRRRWAAEASTIPEGLVRLSVGIEDVEDLWDDLSAALDRVAP</sequence>
<dbReference type="InterPro" id="IPR000277">
    <property type="entry name" value="Cys/Met-Metab_PyrdxlP-dep_enz"/>
</dbReference>
<protein>
    <recommendedName>
        <fullName evidence="4">homocysteine desulfhydrase</fullName>
        <ecNumber evidence="4">4.4.1.2</ecNumber>
    </recommendedName>
    <alternativeName>
        <fullName evidence="5">Homocysteine desulfhydrase</fullName>
    </alternativeName>
</protein>
<keyword evidence="12" id="KW-1185">Reference proteome</keyword>
<dbReference type="GO" id="GO:0019346">
    <property type="term" value="P:transsulfuration"/>
    <property type="evidence" value="ECO:0007669"/>
    <property type="project" value="InterPro"/>
</dbReference>
<dbReference type="InterPro" id="IPR054542">
    <property type="entry name" value="Cys_met_metab_PP"/>
</dbReference>
<comment type="caution">
    <text evidence="11">The sequence shown here is derived from an EMBL/GenBank/DDBJ whole genome shotgun (WGS) entry which is preliminary data.</text>
</comment>
<comment type="cofactor">
    <cofactor evidence="1 9">
        <name>pyridoxal 5'-phosphate</name>
        <dbReference type="ChEBI" id="CHEBI:597326"/>
    </cofactor>
</comment>